<dbReference type="PANTHER" id="PTHR11575">
    <property type="entry name" value="5'-NUCLEOTIDASE-RELATED"/>
    <property type="match status" value="1"/>
</dbReference>
<comment type="similarity">
    <text evidence="1">Belongs to the 5'-nucleotidase family.</text>
</comment>
<reference evidence="4 6" key="1">
    <citation type="submission" date="2018-05" db="EMBL/GenBank/DDBJ databases">
        <authorList>
            <consortium name="PulseNet: The National Subtyping Network for Foodborne Disease Surveillance"/>
            <person name="Tarr C.L."/>
            <person name="Trees E."/>
            <person name="Katz L.S."/>
            <person name="Carleton-Romer H.A."/>
            <person name="Stroika S."/>
            <person name="Kucerova Z."/>
            <person name="Roache K.F."/>
            <person name="Sabol A.L."/>
            <person name="Besser J."/>
            <person name="Gerner-Smidt P."/>
        </authorList>
    </citation>
    <scope>NUCLEOTIDE SEQUENCE</scope>
    <source>
        <strain evidence="4">2014D-0197</strain>
        <strain evidence="3 6">2016D-0221</strain>
        <strain evidence="5">D4313</strain>
    </source>
</reference>
<dbReference type="InterPro" id="IPR029052">
    <property type="entry name" value="Metallo-depent_PP-like"/>
</dbReference>
<dbReference type="Proteomes" id="UP000557842">
    <property type="component" value="Unassembled WGS sequence"/>
</dbReference>
<dbReference type="Gene3D" id="3.60.21.10">
    <property type="match status" value="1"/>
</dbReference>
<gene>
    <name evidence="4" type="ORF">AAH17_06925</name>
    <name evidence="5" type="ORF">AAH24_04610</name>
    <name evidence="3" type="ORF">BVH53_03455</name>
</gene>
<sequence length="133" mass="14741">MNKLKKYVASTVIFAAFLLIFNGCVNLNNKHENELLILHTNDHHGALLPYETKDGTLIGGVALQANLVKQMRNEYKNALLLDAGDVNTGSSLSNIFDAKPDILAFNALKYDAATLGNHEFDGTYEKLKMQMEL</sequence>
<dbReference type="EMBL" id="AABQDW010000004">
    <property type="protein sequence ID" value="EAI5407753.1"/>
    <property type="molecule type" value="Genomic_DNA"/>
</dbReference>
<evidence type="ECO:0000259" key="2">
    <source>
        <dbReference type="Pfam" id="PF00149"/>
    </source>
</evidence>
<dbReference type="Pfam" id="PF00149">
    <property type="entry name" value="Metallophos"/>
    <property type="match status" value="1"/>
</dbReference>
<evidence type="ECO:0000256" key="1">
    <source>
        <dbReference type="ARBA" id="ARBA00006654"/>
    </source>
</evidence>
<evidence type="ECO:0000313" key="5">
    <source>
        <dbReference type="EMBL" id="EAK0468651.1"/>
    </source>
</evidence>
<dbReference type="InterPro" id="IPR006179">
    <property type="entry name" value="5_nucleotidase/apyrase"/>
</dbReference>
<proteinExistence type="inferred from homology"/>
<dbReference type="SUPFAM" id="SSF56300">
    <property type="entry name" value="Metallo-dependent phosphatases"/>
    <property type="match status" value="1"/>
</dbReference>
<dbReference type="GO" id="GO:0009166">
    <property type="term" value="P:nucleotide catabolic process"/>
    <property type="evidence" value="ECO:0007669"/>
    <property type="project" value="InterPro"/>
</dbReference>
<name>A0A5L8QJH5_CAMFE</name>
<evidence type="ECO:0000313" key="3">
    <source>
        <dbReference type="EMBL" id="EAI5407753.1"/>
    </source>
</evidence>
<dbReference type="PANTHER" id="PTHR11575:SF24">
    <property type="entry name" value="5'-NUCLEOTIDASE"/>
    <property type="match status" value="1"/>
</dbReference>
<comment type="caution">
    <text evidence="4">The sequence shown here is derived from an EMBL/GenBank/DDBJ whole genome shotgun (WGS) entry which is preliminary data.</text>
</comment>
<dbReference type="RefSeq" id="WP_065843615.1">
    <property type="nucleotide sequence ID" value="NZ_AABUZP020000066.1"/>
</dbReference>
<dbReference type="AlphaFoldDB" id="A0A5L8QJH5"/>
<organism evidence="4">
    <name type="scientific">Campylobacter fetus</name>
    <dbReference type="NCBI Taxonomy" id="196"/>
    <lineage>
        <taxon>Bacteria</taxon>
        <taxon>Pseudomonadati</taxon>
        <taxon>Campylobacterota</taxon>
        <taxon>Epsilonproteobacteria</taxon>
        <taxon>Campylobacterales</taxon>
        <taxon>Campylobacteraceae</taxon>
        <taxon>Campylobacter</taxon>
    </lineage>
</organism>
<dbReference type="PROSITE" id="PS00785">
    <property type="entry name" value="5_NUCLEOTIDASE_1"/>
    <property type="match status" value="1"/>
</dbReference>
<dbReference type="GO" id="GO:0046872">
    <property type="term" value="F:metal ion binding"/>
    <property type="evidence" value="ECO:0007669"/>
    <property type="project" value="InterPro"/>
</dbReference>
<evidence type="ECO:0000313" key="4">
    <source>
        <dbReference type="EMBL" id="EAK0453391.1"/>
    </source>
</evidence>
<feature type="domain" description="Calcineurin-like phosphoesterase" evidence="2">
    <location>
        <begin position="37"/>
        <end position="125"/>
    </location>
</feature>
<accession>A0A5L8QJH5</accession>
<evidence type="ECO:0000313" key="6">
    <source>
        <dbReference type="Proteomes" id="UP000557842"/>
    </source>
</evidence>
<dbReference type="GO" id="GO:0016788">
    <property type="term" value="F:hydrolase activity, acting on ester bonds"/>
    <property type="evidence" value="ECO:0007669"/>
    <property type="project" value="InterPro"/>
</dbReference>
<dbReference type="PROSITE" id="PS00786">
    <property type="entry name" value="5_NUCLEOTIDASE_2"/>
    <property type="match status" value="1"/>
</dbReference>
<dbReference type="EMBL" id="AACCXK010000011">
    <property type="protein sequence ID" value="EAK0453391.1"/>
    <property type="molecule type" value="Genomic_DNA"/>
</dbReference>
<protein>
    <recommendedName>
        <fullName evidence="2">Calcineurin-like phosphoesterase domain-containing protein</fullName>
    </recommendedName>
</protein>
<dbReference type="EMBL" id="AACCXM010000003">
    <property type="protein sequence ID" value="EAK0468651.1"/>
    <property type="molecule type" value="Genomic_DNA"/>
</dbReference>
<dbReference type="InterPro" id="IPR006146">
    <property type="entry name" value="5'-Nucleotdase_CS"/>
</dbReference>
<dbReference type="GO" id="GO:0000166">
    <property type="term" value="F:nucleotide binding"/>
    <property type="evidence" value="ECO:0007669"/>
    <property type="project" value="InterPro"/>
</dbReference>
<dbReference type="InterPro" id="IPR004843">
    <property type="entry name" value="Calcineurin-like_PHP"/>
</dbReference>